<feature type="transmembrane region" description="Helical" evidence="1">
    <location>
        <begin position="373"/>
        <end position="394"/>
    </location>
</feature>
<dbReference type="CDD" id="cd01949">
    <property type="entry name" value="GGDEF"/>
    <property type="match status" value="1"/>
</dbReference>
<dbReference type="InterPro" id="IPR011623">
    <property type="entry name" value="7TMR_DISM_rcpt_extracell_dom1"/>
</dbReference>
<keyword evidence="1" id="KW-0812">Transmembrane</keyword>
<dbReference type="SUPFAM" id="SSF55073">
    <property type="entry name" value="Nucleotide cyclase"/>
    <property type="match status" value="1"/>
</dbReference>
<sequence>MCAWLLMGTPALGQTQTAAVPSTAAVVLERLPHGLHLQGRVALLADPTGALTLEQVRQPVHAASWLYPVQLLRAHGPTVWWLRIRVAQPSPGGHWLLELPTTALRDVTFYGPLTPAGERLAGPLTTGLIHPFASRVLGSERAVFPVALPQPGTYTLYLRVQSSIPQHMTPTLWDARDHHLSRQHQRLFDGFIYGMLLTLLAAMVALHLALRDPVFLAFGFMAGFAGLSLMSFNGHAAQYLWPASPWWIEHSYVIFPALWLAACAAFARSFLHIQGKHRLANGFFLGFVFLCALALLLGVLGYTVWAQHLNEAVALSGSVCLTAIAARQWQRGYGPARWYLAGSLLPFMAVGTVVAVNWGWSEQLFWLHNSLEIGIVAQSLVFAAALSARIRFVWQQNTQLKQRSMHLAQAALTDTLTGLSNRRGLDEMGNALLRRPGRHALVLFDLDRFKPINDTLGHEAGDWVLREIGHRLRLHSRERDLVARLGGDEFVVLISQCPARPELDAVVERLRAALDAPIDYGAQCLQVSASAGVALTPDDGSELYSLLRAADLAMYSAKAGLRGQVFAADAPAGPNRTTLLQLA</sequence>
<reference evidence="3 4" key="1">
    <citation type="journal article" date="2014" name="Nat. Commun.">
        <title>Physiological and genomic features of highly alkaliphilic hydrogen-utilizing Betaproteobacteria from a continental serpentinizing site.</title>
        <authorList>
            <person name="Suzuki S."/>
            <person name="Kuenen J.G."/>
            <person name="Schipper K."/>
            <person name="van der Velde S."/>
            <person name="Ishii S."/>
            <person name="Wu A."/>
            <person name="Sorokin D.Y."/>
            <person name="Tenney A."/>
            <person name="Meng X.Y."/>
            <person name="Morrill P.L."/>
            <person name="Kamagata Y."/>
            <person name="Muyzer G."/>
            <person name="Nealson K.H."/>
        </authorList>
    </citation>
    <scope>NUCLEOTIDE SEQUENCE [LARGE SCALE GENOMIC DNA]</scope>
    <source>
        <strain evidence="3 4">B1</strain>
    </source>
</reference>
<evidence type="ECO:0000313" key="3">
    <source>
        <dbReference type="EMBL" id="BAO84272.1"/>
    </source>
</evidence>
<evidence type="ECO:0000313" key="4">
    <source>
        <dbReference type="Proteomes" id="UP000066014"/>
    </source>
</evidence>
<dbReference type="STRING" id="1458426.SMCB_2044"/>
<gene>
    <name evidence="3" type="ORF">SMCB_2044</name>
</gene>
<feature type="transmembrane region" description="Helical" evidence="1">
    <location>
        <begin position="283"/>
        <end position="302"/>
    </location>
</feature>
<dbReference type="InterPro" id="IPR011622">
    <property type="entry name" value="7TMR_DISM_rcpt_extracell_dom2"/>
</dbReference>
<feature type="transmembrane region" description="Helical" evidence="1">
    <location>
        <begin position="338"/>
        <end position="361"/>
    </location>
</feature>
<keyword evidence="1" id="KW-1133">Transmembrane helix</keyword>
<dbReference type="Pfam" id="PF00990">
    <property type="entry name" value="GGDEF"/>
    <property type="match status" value="1"/>
</dbReference>
<dbReference type="PANTHER" id="PTHR46663:SF2">
    <property type="entry name" value="GGDEF DOMAIN-CONTAINING PROTEIN"/>
    <property type="match status" value="1"/>
</dbReference>
<dbReference type="InterPro" id="IPR043128">
    <property type="entry name" value="Rev_trsase/Diguanyl_cyclase"/>
</dbReference>
<dbReference type="InterPro" id="IPR029787">
    <property type="entry name" value="Nucleotide_cyclase"/>
</dbReference>
<dbReference type="InterPro" id="IPR000160">
    <property type="entry name" value="GGDEF_dom"/>
</dbReference>
<dbReference type="InterPro" id="IPR052163">
    <property type="entry name" value="DGC-Regulatory_Protein"/>
</dbReference>
<evidence type="ECO:0000256" key="1">
    <source>
        <dbReference type="SAM" id="Phobius"/>
    </source>
</evidence>
<evidence type="ECO:0000259" key="2">
    <source>
        <dbReference type="PROSITE" id="PS50887"/>
    </source>
</evidence>
<organism evidence="3 4">
    <name type="scientific">Serpentinimonas maccroryi</name>
    <dbReference type="NCBI Taxonomy" id="1458426"/>
    <lineage>
        <taxon>Bacteria</taxon>
        <taxon>Pseudomonadati</taxon>
        <taxon>Pseudomonadota</taxon>
        <taxon>Betaproteobacteria</taxon>
        <taxon>Burkholderiales</taxon>
        <taxon>Comamonadaceae</taxon>
        <taxon>Serpentinimonas</taxon>
    </lineage>
</organism>
<dbReference type="AlphaFoldDB" id="A0A060NR76"/>
<keyword evidence="4" id="KW-1185">Reference proteome</keyword>
<dbReference type="KEGG" id="cbab:SMCB_2044"/>
<dbReference type="Gene3D" id="2.60.40.2380">
    <property type="match status" value="1"/>
</dbReference>
<dbReference type="Pfam" id="PF07695">
    <property type="entry name" value="7TMR-DISM_7TM"/>
    <property type="match status" value="1"/>
</dbReference>
<keyword evidence="1" id="KW-0472">Membrane</keyword>
<dbReference type="HOGENOM" id="CLU_000445_105_4_4"/>
<feature type="domain" description="GGDEF" evidence="2">
    <location>
        <begin position="437"/>
        <end position="570"/>
    </location>
</feature>
<accession>A0A060NR76</accession>
<feature type="transmembrane region" description="Helical" evidence="1">
    <location>
        <begin position="214"/>
        <end position="232"/>
    </location>
</feature>
<dbReference type="Proteomes" id="UP000066014">
    <property type="component" value="Chromosome"/>
</dbReference>
<dbReference type="SMART" id="SM00267">
    <property type="entry name" value="GGDEF"/>
    <property type="match status" value="1"/>
</dbReference>
<dbReference type="Pfam" id="PF07696">
    <property type="entry name" value="7TMR-DISMED2"/>
    <property type="match status" value="1"/>
</dbReference>
<dbReference type="NCBIfam" id="TIGR00254">
    <property type="entry name" value="GGDEF"/>
    <property type="match status" value="1"/>
</dbReference>
<feature type="transmembrane region" description="Helical" evidence="1">
    <location>
        <begin position="252"/>
        <end position="271"/>
    </location>
</feature>
<feature type="transmembrane region" description="Helical" evidence="1">
    <location>
        <begin position="190"/>
        <end position="209"/>
    </location>
</feature>
<dbReference type="PROSITE" id="PS50887">
    <property type="entry name" value="GGDEF"/>
    <property type="match status" value="1"/>
</dbReference>
<name>A0A060NR76_9BURK</name>
<proteinExistence type="predicted"/>
<protein>
    <submittedName>
        <fullName evidence="3">GGDEF domain protein</fullName>
    </submittedName>
</protein>
<feature type="transmembrane region" description="Helical" evidence="1">
    <location>
        <begin position="308"/>
        <end position="326"/>
    </location>
</feature>
<dbReference type="Gene3D" id="3.30.70.270">
    <property type="match status" value="1"/>
</dbReference>
<dbReference type="EMBL" id="AP014569">
    <property type="protein sequence ID" value="BAO84272.1"/>
    <property type="molecule type" value="Genomic_DNA"/>
</dbReference>
<dbReference type="PANTHER" id="PTHR46663">
    <property type="entry name" value="DIGUANYLATE CYCLASE DGCT-RELATED"/>
    <property type="match status" value="1"/>
</dbReference>